<name>A0A3B7R628_9BACT</name>
<evidence type="ECO:0000313" key="2">
    <source>
        <dbReference type="EMBL" id="AYA36659.1"/>
    </source>
</evidence>
<proteinExistence type="predicted"/>
<dbReference type="KEGG" id="hyh:D3Y59_06075"/>
<feature type="chain" id="PRO_5017561116" evidence="1">
    <location>
        <begin position="25"/>
        <end position="141"/>
    </location>
</feature>
<protein>
    <submittedName>
        <fullName evidence="2">Carboxypeptidase-like regulatory domain-containing protein</fullName>
    </submittedName>
</protein>
<sequence length="141" mass="14997">MKTTAAFRSLFSALALMLALYATAAVTSRTGQVTGTVLDAGTKESIPQAHVVLLRARDNAYVATATTAPDGSFRFKNLPFGQYKLRTTILGYQEPQSTLKVNALQPRLNLGKVQLEPVNLPAEQAPLALANTAGASALIMH</sequence>
<dbReference type="RefSeq" id="WP_119444238.1">
    <property type="nucleotide sequence ID" value="NZ_CP032317.1"/>
</dbReference>
<organism evidence="2 3">
    <name type="scientific">Hymenobacter oligotrophus</name>
    <dbReference type="NCBI Taxonomy" id="2319843"/>
    <lineage>
        <taxon>Bacteria</taxon>
        <taxon>Pseudomonadati</taxon>
        <taxon>Bacteroidota</taxon>
        <taxon>Cytophagia</taxon>
        <taxon>Cytophagales</taxon>
        <taxon>Hymenobacteraceae</taxon>
        <taxon>Hymenobacter</taxon>
    </lineage>
</organism>
<dbReference type="Pfam" id="PF13620">
    <property type="entry name" value="CarboxypepD_reg"/>
    <property type="match status" value="1"/>
</dbReference>
<keyword evidence="3" id="KW-1185">Reference proteome</keyword>
<dbReference type="SUPFAM" id="SSF49452">
    <property type="entry name" value="Starch-binding domain-like"/>
    <property type="match status" value="1"/>
</dbReference>
<dbReference type="InterPro" id="IPR013784">
    <property type="entry name" value="Carb-bd-like_fold"/>
</dbReference>
<keyword evidence="1" id="KW-0732">Signal</keyword>
<dbReference type="GO" id="GO:0030246">
    <property type="term" value="F:carbohydrate binding"/>
    <property type="evidence" value="ECO:0007669"/>
    <property type="project" value="InterPro"/>
</dbReference>
<reference evidence="2 3" key="1">
    <citation type="submission" date="2018-09" db="EMBL/GenBank/DDBJ databases">
        <title>Hymenobacter medium sp. nov., isolated from R2A medium.</title>
        <authorList>
            <person name="Yingchao G."/>
        </authorList>
    </citation>
    <scope>NUCLEOTIDE SEQUENCE [LARGE SCALE GENOMIC DNA]</scope>
    <source>
        <strain evidence="3">sh-6</strain>
    </source>
</reference>
<dbReference type="Proteomes" id="UP000262802">
    <property type="component" value="Chromosome"/>
</dbReference>
<evidence type="ECO:0000313" key="3">
    <source>
        <dbReference type="Proteomes" id="UP000262802"/>
    </source>
</evidence>
<evidence type="ECO:0000256" key="1">
    <source>
        <dbReference type="SAM" id="SignalP"/>
    </source>
</evidence>
<dbReference type="AlphaFoldDB" id="A0A3B7R628"/>
<keyword evidence="2" id="KW-0121">Carboxypeptidase</keyword>
<gene>
    <name evidence="2" type="ORF">D3Y59_06075</name>
</gene>
<dbReference type="GO" id="GO:0004180">
    <property type="term" value="F:carboxypeptidase activity"/>
    <property type="evidence" value="ECO:0007669"/>
    <property type="project" value="UniProtKB-KW"/>
</dbReference>
<dbReference type="Gene3D" id="2.60.40.1120">
    <property type="entry name" value="Carboxypeptidase-like, regulatory domain"/>
    <property type="match status" value="1"/>
</dbReference>
<dbReference type="EMBL" id="CP032317">
    <property type="protein sequence ID" value="AYA36659.1"/>
    <property type="molecule type" value="Genomic_DNA"/>
</dbReference>
<dbReference type="OrthoDB" id="881540at2"/>
<feature type="signal peptide" evidence="1">
    <location>
        <begin position="1"/>
        <end position="24"/>
    </location>
</feature>
<keyword evidence="2" id="KW-0378">Hydrolase</keyword>
<accession>A0A3B7R628</accession>
<keyword evidence="2" id="KW-0645">Protease</keyword>